<comment type="caution">
    <text evidence="15">The sequence shown here is derived from an EMBL/GenBank/DDBJ whole genome shotgun (WGS) entry which is preliminary data.</text>
</comment>
<evidence type="ECO:0000256" key="9">
    <source>
        <dbReference type="ARBA" id="ARBA00023125"/>
    </source>
</evidence>
<dbReference type="GO" id="GO:0016787">
    <property type="term" value="F:hydrolase activity"/>
    <property type="evidence" value="ECO:0007669"/>
    <property type="project" value="UniProtKB-KW"/>
</dbReference>
<dbReference type="InterPro" id="IPR040498">
    <property type="entry name" value="PriA_CRR"/>
</dbReference>
<evidence type="ECO:0000259" key="13">
    <source>
        <dbReference type="PROSITE" id="PS51192"/>
    </source>
</evidence>
<keyword evidence="10 12" id="KW-0413">Isomerase</keyword>
<keyword evidence="7 12" id="KW-0862">Zinc</keyword>
<dbReference type="InterPro" id="IPR041236">
    <property type="entry name" value="PriA_C"/>
</dbReference>
<feature type="domain" description="Helicase C-terminal" evidence="14">
    <location>
        <begin position="407"/>
        <end position="561"/>
    </location>
</feature>
<feature type="binding site" evidence="12">
    <location>
        <position position="412"/>
    </location>
    <ligand>
        <name>Zn(2+)</name>
        <dbReference type="ChEBI" id="CHEBI:29105"/>
        <label>1</label>
    </ligand>
</feature>
<evidence type="ECO:0000256" key="10">
    <source>
        <dbReference type="ARBA" id="ARBA00023235"/>
    </source>
</evidence>
<dbReference type="PANTHER" id="PTHR30580:SF0">
    <property type="entry name" value="PRIMOSOMAL PROTEIN N"/>
    <property type="match status" value="1"/>
</dbReference>
<dbReference type="GO" id="GO:0006310">
    <property type="term" value="P:DNA recombination"/>
    <property type="evidence" value="ECO:0007669"/>
    <property type="project" value="InterPro"/>
</dbReference>
<organism evidence="15 16">
    <name type="scientific">Candidatus Fimisoma avicola</name>
    <dbReference type="NCBI Taxonomy" id="2840826"/>
    <lineage>
        <taxon>Bacteria</taxon>
        <taxon>Bacillati</taxon>
        <taxon>Bacillota</taxon>
        <taxon>Clostridia</taxon>
        <taxon>Eubacteriales</taxon>
        <taxon>Candidatus Fimisoma</taxon>
    </lineage>
</organism>
<feature type="binding site" evidence="12">
    <location>
        <position position="381"/>
    </location>
    <ligand>
        <name>Zn(2+)</name>
        <dbReference type="ChEBI" id="CHEBI:29105"/>
        <label>2</label>
    </ligand>
</feature>
<sequence>MIYINAVVDNKSRYTDNLFTYSADEDVKAGDLVSVPFGPHDTVKKAIVCGTASRTDCPADKIKPVLQVLRPAYLTQEIVRTALWMKQRYGIRYHDAFRCFIAEGKPPRPGKEKEPYKGISGHYERPERLTGEQMTAVSKISRAIEDGRQESFLLYGVTASGKTEVYMEAIDKVLGKGKTAIMLVPEISLTKQIIREFAGRFGKDIIAVMHSRLTQRERYDEWERIRDGRARIVIGARMGVFAPVEDLGLIIMDEEQEPSYKADMTPKYDTVDIAYKRISSYDGVLILGSATPSVVSYYRAKQGIYELLTLRERFNKTPLPRVEIADMRQELKAGNNTIFSRRLFELMKEELGNGRQVILLQNRRGYSSFISCRECGHVMKCPECSISLTYHKNIEKLVCHYCGRTFPVPERCPECGSSYIKYFGIGTQQVEEAVNRYFPEAVSARLDIDAIKSRKDMDKILDDFSDGKTDILVGTQLVAKGLDFDNVGVVGIIAADTGLNIPDYRSAERTFQLVTQAAGRAGRRDIRGDVVIQTYEPGNYALKEAAAHDYDDFFDQEIKLRKFMDYPPFTDLIMVNFTSEEAEKAFECADRAADYLRRAMDGLHGGKILGPKRSMSFKSKDSVRAYFLIKCPKGERNQYIFHLENFNKKIINEGFKCNIDIDVNPYSAY</sequence>
<evidence type="ECO:0000256" key="11">
    <source>
        <dbReference type="ARBA" id="ARBA00048988"/>
    </source>
</evidence>
<dbReference type="InterPro" id="IPR041222">
    <property type="entry name" value="PriA_3primeBD"/>
</dbReference>
<evidence type="ECO:0000313" key="16">
    <source>
        <dbReference type="Proteomes" id="UP000824091"/>
    </source>
</evidence>
<keyword evidence="4 12" id="KW-0547">Nucleotide-binding</keyword>
<keyword evidence="1 12" id="KW-0639">Primosome</keyword>
<dbReference type="GO" id="GO:0003677">
    <property type="term" value="F:DNA binding"/>
    <property type="evidence" value="ECO:0007669"/>
    <property type="project" value="UniProtKB-UniRule"/>
</dbReference>
<dbReference type="Pfam" id="PF00270">
    <property type="entry name" value="DEAD"/>
    <property type="match status" value="1"/>
</dbReference>
<comment type="similarity">
    <text evidence="12">Belongs to the helicase family. PriA subfamily.</text>
</comment>
<evidence type="ECO:0000256" key="1">
    <source>
        <dbReference type="ARBA" id="ARBA00022515"/>
    </source>
</evidence>
<keyword evidence="3 12" id="KW-0479">Metal-binding</keyword>
<dbReference type="GO" id="GO:0008270">
    <property type="term" value="F:zinc ion binding"/>
    <property type="evidence" value="ECO:0007669"/>
    <property type="project" value="UniProtKB-UniRule"/>
</dbReference>
<dbReference type="InterPro" id="IPR042115">
    <property type="entry name" value="PriA_3primeBD_sf"/>
</dbReference>
<dbReference type="InterPro" id="IPR027417">
    <property type="entry name" value="P-loop_NTPase"/>
</dbReference>
<dbReference type="Pfam" id="PF18074">
    <property type="entry name" value="PriA_C"/>
    <property type="match status" value="1"/>
</dbReference>
<dbReference type="Gene3D" id="3.40.50.300">
    <property type="entry name" value="P-loop containing nucleotide triphosphate hydrolases"/>
    <property type="match status" value="2"/>
</dbReference>
<dbReference type="EMBL" id="DVMO01000057">
    <property type="protein sequence ID" value="HIU27507.1"/>
    <property type="molecule type" value="Genomic_DNA"/>
</dbReference>
<feature type="domain" description="Helicase ATP-binding" evidence="13">
    <location>
        <begin position="143"/>
        <end position="310"/>
    </location>
</feature>
<comment type="catalytic activity">
    <reaction evidence="11 12">
        <text>ATP + H2O = ADP + phosphate + H(+)</text>
        <dbReference type="Rhea" id="RHEA:13065"/>
        <dbReference type="ChEBI" id="CHEBI:15377"/>
        <dbReference type="ChEBI" id="CHEBI:15378"/>
        <dbReference type="ChEBI" id="CHEBI:30616"/>
        <dbReference type="ChEBI" id="CHEBI:43474"/>
        <dbReference type="ChEBI" id="CHEBI:456216"/>
        <dbReference type="EC" id="5.6.2.4"/>
    </reaction>
</comment>
<dbReference type="GO" id="GO:1990077">
    <property type="term" value="C:primosome complex"/>
    <property type="evidence" value="ECO:0007669"/>
    <property type="project" value="UniProtKB-UniRule"/>
</dbReference>
<dbReference type="PROSITE" id="PS51192">
    <property type="entry name" value="HELICASE_ATP_BIND_1"/>
    <property type="match status" value="1"/>
</dbReference>
<feature type="binding site" evidence="12">
    <location>
        <position position="384"/>
    </location>
    <ligand>
        <name>Zn(2+)</name>
        <dbReference type="ChEBI" id="CHEBI:29105"/>
        <label>2</label>
    </ligand>
</feature>
<proteinExistence type="inferred from homology"/>
<keyword evidence="8 12" id="KW-0067">ATP-binding</keyword>
<dbReference type="GO" id="GO:0006302">
    <property type="term" value="P:double-strand break repair"/>
    <property type="evidence" value="ECO:0007669"/>
    <property type="project" value="InterPro"/>
</dbReference>
<feature type="binding site" evidence="12">
    <location>
        <position position="402"/>
    </location>
    <ligand>
        <name>Zn(2+)</name>
        <dbReference type="ChEBI" id="CHEBI:29105"/>
        <label>2</label>
    </ligand>
</feature>
<dbReference type="SMART" id="SM00487">
    <property type="entry name" value="DEXDc"/>
    <property type="match status" value="1"/>
</dbReference>
<accession>A0A9D1I470</accession>
<dbReference type="AlphaFoldDB" id="A0A9D1I470"/>
<evidence type="ECO:0000313" key="15">
    <source>
        <dbReference type="EMBL" id="HIU27507.1"/>
    </source>
</evidence>
<comment type="function">
    <text evidence="12">Initiates the restart of stalled replication forks, which reloads the replicative helicase on sites other than the origin of replication. Recognizes and binds to abandoned replication forks and remodels them to uncover a helicase loading site. Promotes assembly of the primosome at these replication forks.</text>
</comment>
<evidence type="ECO:0000256" key="12">
    <source>
        <dbReference type="HAMAP-Rule" id="MF_00983"/>
    </source>
</evidence>
<feature type="binding site" evidence="12">
    <location>
        <position position="415"/>
    </location>
    <ligand>
        <name>Zn(2+)</name>
        <dbReference type="ChEBI" id="CHEBI:29105"/>
        <label>1</label>
    </ligand>
</feature>
<evidence type="ECO:0000259" key="14">
    <source>
        <dbReference type="PROSITE" id="PS51194"/>
    </source>
</evidence>
<dbReference type="InterPro" id="IPR005259">
    <property type="entry name" value="PriA"/>
</dbReference>
<keyword evidence="9 12" id="KW-0238">DNA-binding</keyword>
<dbReference type="SMART" id="SM00490">
    <property type="entry name" value="HELICc"/>
    <property type="match status" value="1"/>
</dbReference>
<comment type="catalytic activity">
    <reaction evidence="12">
        <text>Couples ATP hydrolysis with the unwinding of duplex DNA by translocating in the 3'-5' direction.</text>
        <dbReference type="EC" id="5.6.2.4"/>
    </reaction>
</comment>
<reference evidence="15" key="1">
    <citation type="submission" date="2020-10" db="EMBL/GenBank/DDBJ databases">
        <authorList>
            <person name="Gilroy R."/>
        </authorList>
    </citation>
    <scope>NUCLEOTIDE SEQUENCE</scope>
    <source>
        <strain evidence="15">11300</strain>
    </source>
</reference>
<keyword evidence="2 12" id="KW-0235">DNA replication</keyword>
<dbReference type="Gene3D" id="3.40.1440.60">
    <property type="entry name" value="PriA, 3(prime) DNA-binding domain"/>
    <property type="match status" value="1"/>
</dbReference>
<dbReference type="CDD" id="cd18804">
    <property type="entry name" value="SF2_C_priA"/>
    <property type="match status" value="1"/>
</dbReference>
<keyword evidence="6 12" id="KW-0347">Helicase</keyword>
<feature type="binding site" evidence="12">
    <location>
        <position position="372"/>
    </location>
    <ligand>
        <name>Zn(2+)</name>
        <dbReference type="ChEBI" id="CHEBI:29105"/>
        <label>1</label>
    </ligand>
</feature>
<dbReference type="CDD" id="cd17929">
    <property type="entry name" value="DEXHc_priA"/>
    <property type="match status" value="1"/>
</dbReference>
<dbReference type="Pfam" id="PF17764">
    <property type="entry name" value="PriA_3primeBD"/>
    <property type="match status" value="1"/>
</dbReference>
<dbReference type="Pfam" id="PF18319">
    <property type="entry name" value="Zn_ribbon_PriA"/>
    <property type="match status" value="1"/>
</dbReference>
<evidence type="ECO:0000256" key="3">
    <source>
        <dbReference type="ARBA" id="ARBA00022723"/>
    </source>
</evidence>
<dbReference type="GO" id="GO:0043138">
    <property type="term" value="F:3'-5' DNA helicase activity"/>
    <property type="evidence" value="ECO:0007669"/>
    <property type="project" value="UniProtKB-EC"/>
</dbReference>
<dbReference type="SUPFAM" id="SSF52540">
    <property type="entry name" value="P-loop containing nucleoside triphosphate hydrolases"/>
    <property type="match status" value="1"/>
</dbReference>
<dbReference type="InterPro" id="IPR014001">
    <property type="entry name" value="Helicase_ATP-bd"/>
</dbReference>
<evidence type="ECO:0000256" key="4">
    <source>
        <dbReference type="ARBA" id="ARBA00022741"/>
    </source>
</evidence>
<dbReference type="PROSITE" id="PS51194">
    <property type="entry name" value="HELICASE_CTER"/>
    <property type="match status" value="1"/>
</dbReference>
<feature type="binding site" evidence="12">
    <location>
        <position position="399"/>
    </location>
    <ligand>
        <name>Zn(2+)</name>
        <dbReference type="ChEBI" id="CHEBI:29105"/>
        <label>2</label>
    </ligand>
</feature>
<dbReference type="NCBIfam" id="TIGR00595">
    <property type="entry name" value="priA"/>
    <property type="match status" value="1"/>
</dbReference>
<evidence type="ECO:0000256" key="6">
    <source>
        <dbReference type="ARBA" id="ARBA00022806"/>
    </source>
</evidence>
<dbReference type="Pfam" id="PF00271">
    <property type="entry name" value="Helicase_C"/>
    <property type="match status" value="1"/>
</dbReference>
<dbReference type="HAMAP" id="MF_00983">
    <property type="entry name" value="PriA"/>
    <property type="match status" value="1"/>
</dbReference>
<reference evidence="15" key="2">
    <citation type="journal article" date="2021" name="PeerJ">
        <title>Extensive microbial diversity within the chicken gut microbiome revealed by metagenomics and culture.</title>
        <authorList>
            <person name="Gilroy R."/>
            <person name="Ravi A."/>
            <person name="Getino M."/>
            <person name="Pursley I."/>
            <person name="Horton D.L."/>
            <person name="Alikhan N.F."/>
            <person name="Baker D."/>
            <person name="Gharbi K."/>
            <person name="Hall N."/>
            <person name="Watson M."/>
            <person name="Adriaenssens E.M."/>
            <person name="Foster-Nyarko E."/>
            <person name="Jarju S."/>
            <person name="Secka A."/>
            <person name="Antonio M."/>
            <person name="Oren A."/>
            <person name="Chaudhuri R.R."/>
            <person name="La Ragione R."/>
            <person name="Hildebrand F."/>
            <person name="Pallen M.J."/>
        </authorList>
    </citation>
    <scope>NUCLEOTIDE SEQUENCE</scope>
    <source>
        <strain evidence="15">11300</strain>
    </source>
</reference>
<gene>
    <name evidence="12 15" type="primary">priA</name>
    <name evidence="15" type="ORF">IAD16_03855</name>
</gene>
<dbReference type="GO" id="GO:0006270">
    <property type="term" value="P:DNA replication initiation"/>
    <property type="evidence" value="ECO:0007669"/>
    <property type="project" value="TreeGrafter"/>
</dbReference>
<dbReference type="Proteomes" id="UP000824091">
    <property type="component" value="Unassembled WGS sequence"/>
</dbReference>
<dbReference type="FunFam" id="3.40.50.300:FF:000489">
    <property type="entry name" value="Primosome assembly protein PriA"/>
    <property type="match status" value="1"/>
</dbReference>
<dbReference type="InterPro" id="IPR001650">
    <property type="entry name" value="Helicase_C-like"/>
</dbReference>
<dbReference type="GO" id="GO:0005524">
    <property type="term" value="F:ATP binding"/>
    <property type="evidence" value="ECO:0007669"/>
    <property type="project" value="UniProtKB-UniRule"/>
</dbReference>
<protein>
    <recommendedName>
        <fullName evidence="12">Replication restart protein PriA</fullName>
    </recommendedName>
    <alternativeName>
        <fullName evidence="12">ATP-dependent DNA helicase PriA</fullName>
        <ecNumber evidence="12">5.6.2.4</ecNumber>
    </alternativeName>
    <alternativeName>
        <fullName evidence="12">DNA 3'-5' helicase PriA</fullName>
    </alternativeName>
</protein>
<dbReference type="PANTHER" id="PTHR30580">
    <property type="entry name" value="PRIMOSOMAL PROTEIN N"/>
    <property type="match status" value="1"/>
</dbReference>
<feature type="binding site" evidence="12">
    <location>
        <position position="375"/>
    </location>
    <ligand>
        <name>Zn(2+)</name>
        <dbReference type="ChEBI" id="CHEBI:29105"/>
        <label>1</label>
    </ligand>
</feature>
<evidence type="ECO:0000256" key="2">
    <source>
        <dbReference type="ARBA" id="ARBA00022705"/>
    </source>
</evidence>
<evidence type="ECO:0000256" key="8">
    <source>
        <dbReference type="ARBA" id="ARBA00022840"/>
    </source>
</evidence>
<dbReference type="EC" id="5.6.2.4" evidence="12"/>
<name>A0A9D1I470_9FIRM</name>
<comment type="subunit">
    <text evidence="12">Component of the replication restart primosome.</text>
</comment>
<evidence type="ECO:0000256" key="7">
    <source>
        <dbReference type="ARBA" id="ARBA00022833"/>
    </source>
</evidence>
<dbReference type="InterPro" id="IPR011545">
    <property type="entry name" value="DEAD/DEAH_box_helicase_dom"/>
</dbReference>
<keyword evidence="5 12" id="KW-0378">Hydrolase</keyword>
<dbReference type="GO" id="GO:0006269">
    <property type="term" value="P:DNA replication, synthesis of primer"/>
    <property type="evidence" value="ECO:0007669"/>
    <property type="project" value="UniProtKB-KW"/>
</dbReference>
<comment type="cofactor">
    <cofactor evidence="12">
        <name>Zn(2+)</name>
        <dbReference type="ChEBI" id="CHEBI:29105"/>
    </cofactor>
    <text evidence="12">Binds 2 zinc ions per subunit.</text>
</comment>
<evidence type="ECO:0000256" key="5">
    <source>
        <dbReference type="ARBA" id="ARBA00022801"/>
    </source>
</evidence>